<organism evidence="2 3">
    <name type="scientific">Lutispora thermophila DSM 19022</name>
    <dbReference type="NCBI Taxonomy" id="1122184"/>
    <lineage>
        <taxon>Bacteria</taxon>
        <taxon>Bacillati</taxon>
        <taxon>Bacillota</taxon>
        <taxon>Clostridia</taxon>
        <taxon>Lutisporales</taxon>
        <taxon>Lutisporaceae</taxon>
        <taxon>Lutispora</taxon>
    </lineage>
</organism>
<evidence type="ECO:0000313" key="3">
    <source>
        <dbReference type="Proteomes" id="UP000184442"/>
    </source>
</evidence>
<dbReference type="OrthoDB" id="415672at186801"/>
<accession>A0A1M6DPQ7</accession>
<evidence type="ECO:0000256" key="1">
    <source>
        <dbReference type="SAM" id="Phobius"/>
    </source>
</evidence>
<keyword evidence="1" id="KW-0812">Transmembrane</keyword>
<proteinExistence type="predicted"/>
<gene>
    <name evidence="2" type="ORF">SAMN02745176_01219</name>
</gene>
<protein>
    <submittedName>
        <fullName evidence="2">Uncharacterized protein</fullName>
    </submittedName>
</protein>
<name>A0A1M6DPQ7_9FIRM</name>
<keyword evidence="1" id="KW-1133">Transmembrane helix</keyword>
<evidence type="ECO:0000313" key="2">
    <source>
        <dbReference type="EMBL" id="SHI75160.1"/>
    </source>
</evidence>
<feature type="transmembrane region" description="Helical" evidence="1">
    <location>
        <begin position="7"/>
        <end position="26"/>
    </location>
</feature>
<keyword evidence="3" id="KW-1185">Reference proteome</keyword>
<dbReference type="Proteomes" id="UP000184442">
    <property type="component" value="Unassembled WGS sequence"/>
</dbReference>
<sequence>MEITDKSISILIVIILLIYVACNYYYMSPKSINTTLYGLKFRMVNREDVVPITISINGTYRPSKDGGIAFEGTIDVEDQRFDFTKMTLIINKDRMAGLKNSDTVLHAYFGDKLEKIMIKIFEPNESGVYSFSSADGWMISAPSKDWNEAVQLANELLPKNQRFANTF</sequence>
<dbReference type="EMBL" id="FQZS01000007">
    <property type="protein sequence ID" value="SHI75160.1"/>
    <property type="molecule type" value="Genomic_DNA"/>
</dbReference>
<keyword evidence="1" id="KW-0472">Membrane</keyword>
<reference evidence="2 3" key="1">
    <citation type="submission" date="2016-11" db="EMBL/GenBank/DDBJ databases">
        <authorList>
            <person name="Jaros S."/>
            <person name="Januszkiewicz K."/>
            <person name="Wedrychowicz H."/>
        </authorList>
    </citation>
    <scope>NUCLEOTIDE SEQUENCE [LARGE SCALE GENOMIC DNA]</scope>
    <source>
        <strain evidence="2 3">DSM 19022</strain>
    </source>
</reference>
<dbReference type="AlphaFoldDB" id="A0A1M6DPQ7"/>
<dbReference type="RefSeq" id="WP_073025349.1">
    <property type="nucleotide sequence ID" value="NZ_FQZS01000007.1"/>
</dbReference>
<dbReference type="STRING" id="1122184.SAMN02745176_01219"/>